<dbReference type="Pfam" id="PF13378">
    <property type="entry name" value="MR_MLE_C"/>
    <property type="match status" value="1"/>
</dbReference>
<dbReference type="KEGG" id="mtar:DF168_00675"/>
<feature type="domain" description="Mandelate racemase/muconate lactonizing enzyme C-terminal" evidence="2">
    <location>
        <begin position="147"/>
        <end position="249"/>
    </location>
</feature>
<dbReference type="InterPro" id="IPR013342">
    <property type="entry name" value="Mandelate_racemase_C"/>
</dbReference>
<proteinExistence type="predicted"/>
<keyword evidence="1" id="KW-0456">Lyase</keyword>
<dbReference type="GO" id="GO:0016853">
    <property type="term" value="F:isomerase activity"/>
    <property type="evidence" value="ECO:0007669"/>
    <property type="project" value="UniProtKB-KW"/>
</dbReference>
<sequence>MSKDIKITRIAVTQFSHEFENLSLESRYGFDLVYKAGATLSQKGSILTIETSAGVSGQTLGGIDDRTARYLLGRNPLDREIIWHDLKRSNRVSTGAPPGEVDIALWDFAGKLYGAPVYELLGGGWRKKLPAYASTYHGDENGGLTTPGDFAQFAKYCKDEYGYPAFKIHGWVNGPIDREIDAVLAIREAVGEKMDLLLDPAGAFQTFEDVLKVGRAVDEARYMWYEDPFRGGGFSRFAHAKLRELIKTPMLMGEHVRGLEAKADTIYTGATDFVRANANADGGITGVMKLASLAEAHGLDVELHGGSLAHRHVMSTLRNANYYELGLVHPKIPNTKPPIYNERRWLDELDSVDENGCVEVPEGPGLGVQLDWDYIKANQTGEGVYE</sequence>
<reference evidence="3 4" key="1">
    <citation type="submission" date="2018-06" db="EMBL/GenBank/DDBJ databases">
        <title>Draft Genome Sequence of a Novel Marine Bacterium Related to the Verrucomicrobia.</title>
        <authorList>
            <person name="Vosseberg J."/>
            <person name="Martijn J."/>
            <person name="Ettema T.J.G."/>
        </authorList>
    </citation>
    <scope>NUCLEOTIDE SEQUENCE [LARGE SCALE GENOMIC DNA]</scope>
    <source>
        <strain evidence="3">TARA_B100001123</strain>
    </source>
</reference>
<protein>
    <submittedName>
        <fullName evidence="3">D-galactarolactone cycloisomerase</fullName>
        <ecNumber evidence="3">5.5.1.27</ecNumber>
    </submittedName>
</protein>
<dbReference type="SUPFAM" id="SSF51604">
    <property type="entry name" value="Enolase C-terminal domain-like"/>
    <property type="match status" value="1"/>
</dbReference>
<evidence type="ECO:0000313" key="3">
    <source>
        <dbReference type="EMBL" id="AWT59485.1"/>
    </source>
</evidence>
<evidence type="ECO:0000259" key="2">
    <source>
        <dbReference type="SMART" id="SM00922"/>
    </source>
</evidence>
<dbReference type="InterPro" id="IPR013341">
    <property type="entry name" value="Mandelate_racemase_N_dom"/>
</dbReference>
<dbReference type="SFLD" id="SFLDS00001">
    <property type="entry name" value="Enolase"/>
    <property type="match status" value="1"/>
</dbReference>
<dbReference type="InterPro" id="IPR034593">
    <property type="entry name" value="DgoD-like"/>
</dbReference>
<name>A0A2Z4ADL9_9BACT</name>
<accession>A0A2Z4ADL9</accession>
<dbReference type="Gene3D" id="3.20.20.120">
    <property type="entry name" value="Enolase-like C-terminal domain"/>
    <property type="match status" value="1"/>
</dbReference>
<dbReference type="InterPro" id="IPR036849">
    <property type="entry name" value="Enolase-like_C_sf"/>
</dbReference>
<dbReference type="EMBL" id="CP029803">
    <property type="protein sequence ID" value="AWT59485.1"/>
    <property type="molecule type" value="Genomic_DNA"/>
</dbReference>
<dbReference type="InterPro" id="IPR029017">
    <property type="entry name" value="Enolase-like_N"/>
</dbReference>
<dbReference type="Gene3D" id="3.30.390.10">
    <property type="entry name" value="Enolase-like, N-terminal domain"/>
    <property type="match status" value="1"/>
</dbReference>
<keyword evidence="3" id="KW-0413">Isomerase</keyword>
<dbReference type="InterPro" id="IPR029065">
    <property type="entry name" value="Enolase_C-like"/>
</dbReference>
<dbReference type="SUPFAM" id="SSF54826">
    <property type="entry name" value="Enolase N-terminal domain-like"/>
    <property type="match status" value="1"/>
</dbReference>
<organism evidence="3 4">
    <name type="scientific">Candidatus Moanibacter tarae</name>
    <dbReference type="NCBI Taxonomy" id="2200854"/>
    <lineage>
        <taxon>Bacteria</taxon>
        <taxon>Pseudomonadati</taxon>
        <taxon>Verrucomicrobiota</taxon>
        <taxon>Opitutia</taxon>
        <taxon>Puniceicoccales</taxon>
        <taxon>Puniceicoccales incertae sedis</taxon>
        <taxon>Candidatus Moanibacter</taxon>
    </lineage>
</organism>
<dbReference type="EC" id="5.5.1.27" evidence="3"/>
<gene>
    <name evidence="3" type="primary">gci_6</name>
    <name evidence="3" type="ORF">DF168_00675</name>
</gene>
<dbReference type="SMART" id="SM00922">
    <property type="entry name" value="MR_MLE"/>
    <property type="match status" value="1"/>
</dbReference>
<evidence type="ECO:0000256" key="1">
    <source>
        <dbReference type="ARBA" id="ARBA00023239"/>
    </source>
</evidence>
<dbReference type="PANTHER" id="PTHR48080">
    <property type="entry name" value="D-GALACTONATE DEHYDRATASE-RELATED"/>
    <property type="match status" value="1"/>
</dbReference>
<dbReference type="AlphaFoldDB" id="A0A2Z4ADL9"/>
<dbReference type="GO" id="GO:0016829">
    <property type="term" value="F:lyase activity"/>
    <property type="evidence" value="ECO:0007669"/>
    <property type="project" value="UniProtKB-KW"/>
</dbReference>
<evidence type="ECO:0000313" key="4">
    <source>
        <dbReference type="Proteomes" id="UP000247465"/>
    </source>
</evidence>
<dbReference type="Proteomes" id="UP000247465">
    <property type="component" value="Chromosome"/>
</dbReference>
<dbReference type="Pfam" id="PF02746">
    <property type="entry name" value="MR_MLE_N"/>
    <property type="match status" value="1"/>
</dbReference>
<dbReference type="PANTHER" id="PTHR48080:SF2">
    <property type="entry name" value="D-GALACTONATE DEHYDRATASE"/>
    <property type="match status" value="1"/>
</dbReference>